<dbReference type="CDD" id="cd00038">
    <property type="entry name" value="CAP_ED"/>
    <property type="match status" value="1"/>
</dbReference>
<evidence type="ECO:0000313" key="2">
    <source>
        <dbReference type="EMBL" id="ABQ07007.1"/>
    </source>
</evidence>
<reference evidence="2 3" key="1">
    <citation type="journal article" date="2009" name="Appl. Environ. Microbiol.">
        <title>Novel features of the polysaccharide-digesting gliding bacterium Flavobacterium johnsoniae as revealed by genome sequence analysis.</title>
        <authorList>
            <person name="McBride M.J."/>
            <person name="Xie G."/>
            <person name="Martens E.C."/>
            <person name="Lapidus A."/>
            <person name="Henrissat B."/>
            <person name="Rhodes R.G."/>
            <person name="Goltsman E."/>
            <person name="Wang W."/>
            <person name="Xu J."/>
            <person name="Hunnicutt D.W."/>
            <person name="Staroscik A.M."/>
            <person name="Hoover T.R."/>
            <person name="Cheng Y.Q."/>
            <person name="Stein J.L."/>
        </authorList>
    </citation>
    <scope>NUCLEOTIDE SEQUENCE [LARGE SCALE GENOMIC DNA]</scope>
    <source>
        <strain evidence="3">ATCC 17061 / DSM 2064 / JCM 8514 / BCRC 14874 / CCUG 350202 / NBRC 14942 / NCIMB 11054 / UW101</strain>
    </source>
</reference>
<dbReference type="SUPFAM" id="SSF51206">
    <property type="entry name" value="cAMP-binding domain-like"/>
    <property type="match status" value="1"/>
</dbReference>
<gene>
    <name evidence="2" type="ordered locus">Fjoh_3997</name>
</gene>
<accession>A5FCR0</accession>
<dbReference type="InterPro" id="IPR000595">
    <property type="entry name" value="cNMP-bd_dom"/>
</dbReference>
<dbReference type="Gene3D" id="2.60.120.10">
    <property type="entry name" value="Jelly Rolls"/>
    <property type="match status" value="1"/>
</dbReference>
<organism evidence="2 3">
    <name type="scientific">Flavobacterium johnsoniae (strain ATCC 17061 / DSM 2064 / JCM 8514 / BCRC 14874 / CCUG 350202 / NBRC 14942 / NCIMB 11054 / UW101)</name>
    <name type="common">Cytophaga johnsonae</name>
    <dbReference type="NCBI Taxonomy" id="376686"/>
    <lineage>
        <taxon>Bacteria</taxon>
        <taxon>Pseudomonadati</taxon>
        <taxon>Bacteroidota</taxon>
        <taxon>Flavobacteriia</taxon>
        <taxon>Flavobacteriales</taxon>
        <taxon>Flavobacteriaceae</taxon>
        <taxon>Flavobacterium</taxon>
    </lineage>
</organism>
<protein>
    <submittedName>
        <fullName evidence="2">Cyclic nucleotide-binding protein</fullName>
    </submittedName>
</protein>
<dbReference type="InterPro" id="IPR014710">
    <property type="entry name" value="RmlC-like_jellyroll"/>
</dbReference>
<dbReference type="HOGENOM" id="CLU_075053_9_2_10"/>
<keyword evidence="3" id="KW-1185">Reference proteome</keyword>
<dbReference type="eggNOG" id="COG0664">
    <property type="taxonomic scope" value="Bacteria"/>
</dbReference>
<dbReference type="EMBL" id="CP000685">
    <property type="protein sequence ID" value="ABQ07007.1"/>
    <property type="molecule type" value="Genomic_DNA"/>
</dbReference>
<feature type="domain" description="Cyclic nucleotide-binding" evidence="1">
    <location>
        <begin position="39"/>
        <end position="142"/>
    </location>
</feature>
<dbReference type="AlphaFoldDB" id="A5FCR0"/>
<evidence type="ECO:0000259" key="1">
    <source>
        <dbReference type="PROSITE" id="PS50042"/>
    </source>
</evidence>
<name>A5FCR0_FLAJ1</name>
<dbReference type="STRING" id="376686.Fjoh_3997"/>
<sequence>MRNRQSISSFDFITLQMTFKSKNPFKMQAKTLLQEHIAKTASLTQEEFDYFFSHFKSLTFKKGQTIISEGDKVDCEYFVISGCLKAFFINDEIKMYILQFAMPTWWTSDYNALYNQTPAQINVDCITDAEVLCLSSADREKLCAEFHQIEHFFRWRTNKGYIASQKRLLSFMNNNVKTRYEELLALYPQLYNLVPKHLIASYLGVSRETLSRLHNS</sequence>
<dbReference type="KEGG" id="fjo:Fjoh_3997"/>
<dbReference type="PROSITE" id="PS50042">
    <property type="entry name" value="CNMP_BINDING_3"/>
    <property type="match status" value="1"/>
</dbReference>
<dbReference type="InterPro" id="IPR018490">
    <property type="entry name" value="cNMP-bd_dom_sf"/>
</dbReference>
<evidence type="ECO:0000313" key="3">
    <source>
        <dbReference type="Proteomes" id="UP000006694"/>
    </source>
</evidence>
<dbReference type="Proteomes" id="UP000006694">
    <property type="component" value="Chromosome"/>
</dbReference>
<dbReference type="Pfam" id="PF00027">
    <property type="entry name" value="cNMP_binding"/>
    <property type="match status" value="1"/>
</dbReference>
<proteinExistence type="predicted"/>